<sequence length="616" mass="69587">MLSGAIRMLPVDYFESTRMKWFYLLAQEHLGSEQARAMVQGQNIGLSVRSMEMNYVRKVAYPQTIVFGYKFVPKEEDPRSGVCLKGYAFSLFLRQVAVTIGENLVWYNYKASVRCDPPEWASRMFSENTQGTTLVPNPFHVRFISTPLTLLPPTSSIEDPDSPGPDYLQRQRTYAISLLQSDLDRFRALSSSALVSRAFRHKAHKYLFGQIRLSGGHDDPVKRTRRLHTLRQLIDADPDSATTGIASHVNDFQLNITFGFPNILPAMEDGTVTAILNKLFKKGSSPCSLHLTFRMHPEWSPIYDWSALDAGFREAFTSLCHNPRLSKLHLSCFGGVPASILQHSAVENISFESLILSHPLYDPGVVFPKTVPKIDDQGTFTDGEDVIRPISIETDCRYPLKAVLDLTSDLRVPSKVLFSRSRDLILNINCRDKIEVQVASALLVDAESTLERLTVRMNGLPPTTGLEVGLSVSRLAALRNLQLVCATSLNTATKELQYNLHESRLPPKLKSLDISFPVKFADGRDLEFRGDPDLLFYGYDFQAIEDFLLQSKFDQLTSLSLSPKVHLADLHEKYVPDRTAFLENCQYFLLQHFPLLTGRWSPQFDVLVEGDAPFWR</sequence>
<reference evidence="1 2" key="1">
    <citation type="journal article" date="2018" name="Evol. Lett.">
        <title>Horizontal gene cluster transfer increased hallucinogenic mushroom diversity.</title>
        <authorList>
            <person name="Reynolds H.T."/>
            <person name="Vijayakumar V."/>
            <person name="Gluck-Thaler E."/>
            <person name="Korotkin H.B."/>
            <person name="Matheny P.B."/>
            <person name="Slot J.C."/>
        </authorList>
    </citation>
    <scope>NUCLEOTIDE SEQUENCE [LARGE SCALE GENOMIC DNA]</scope>
    <source>
        <strain evidence="1 2">SRW20</strain>
    </source>
</reference>
<accession>A0A409YJ11</accession>
<dbReference type="OrthoDB" id="2745898at2759"/>
<dbReference type="AlphaFoldDB" id="A0A409YJ11"/>
<dbReference type="Gene3D" id="3.10.129.10">
    <property type="entry name" value="Hotdog Thioesterase"/>
    <property type="match status" value="1"/>
</dbReference>
<dbReference type="InParanoid" id="A0A409YJ11"/>
<evidence type="ECO:0000313" key="2">
    <source>
        <dbReference type="Proteomes" id="UP000284706"/>
    </source>
</evidence>
<proteinExistence type="predicted"/>
<name>A0A409YJ11_9AGAR</name>
<gene>
    <name evidence="1" type="ORF">CVT26_004900</name>
</gene>
<comment type="caution">
    <text evidence="1">The sequence shown here is derived from an EMBL/GenBank/DDBJ whole genome shotgun (WGS) entry which is preliminary data.</text>
</comment>
<dbReference type="Proteomes" id="UP000284706">
    <property type="component" value="Unassembled WGS sequence"/>
</dbReference>
<protein>
    <submittedName>
        <fullName evidence="1">Uncharacterized protein</fullName>
    </submittedName>
</protein>
<evidence type="ECO:0000313" key="1">
    <source>
        <dbReference type="EMBL" id="PPR02955.1"/>
    </source>
</evidence>
<organism evidence="1 2">
    <name type="scientific">Gymnopilus dilepis</name>
    <dbReference type="NCBI Taxonomy" id="231916"/>
    <lineage>
        <taxon>Eukaryota</taxon>
        <taxon>Fungi</taxon>
        <taxon>Dikarya</taxon>
        <taxon>Basidiomycota</taxon>
        <taxon>Agaricomycotina</taxon>
        <taxon>Agaricomycetes</taxon>
        <taxon>Agaricomycetidae</taxon>
        <taxon>Agaricales</taxon>
        <taxon>Agaricineae</taxon>
        <taxon>Hymenogastraceae</taxon>
        <taxon>Gymnopilus</taxon>
    </lineage>
</organism>
<dbReference type="EMBL" id="NHYE01000797">
    <property type="protein sequence ID" value="PPR02955.1"/>
    <property type="molecule type" value="Genomic_DNA"/>
</dbReference>
<keyword evidence="2" id="KW-1185">Reference proteome</keyword>